<sequence length="236" mass="27820">MEVSHCYKPSGLSTNCLHWIRKKYDQDAELCYDFVIRQMIEKANLQTSFRDVYEHVKNSHATTLPEVPNDCLAINPYKYLTKEETTAILLSKPPTNLLPIESPDEKKINIEIIKAKTFDETKMLLIEFISGDCWGLYIRDKSHIPVKVFFDSRKYYKTLIEYEYPKITKYKNELVNTKTNVENENRQKVIEGLDFIMKEFVDKNLTLCIVMGFYNSKDIYCTSNKDNTFDFVIIHY</sequence>
<dbReference type="EMBL" id="MK072068">
    <property type="protein sequence ID" value="AYV77939.1"/>
    <property type="molecule type" value="Genomic_DNA"/>
</dbReference>
<protein>
    <submittedName>
        <fullName evidence="1">Uncharacterized protein</fullName>
    </submittedName>
</protein>
<evidence type="ECO:0000313" key="1">
    <source>
        <dbReference type="EMBL" id="AYV77939.1"/>
    </source>
</evidence>
<name>A0A3G4ZWY5_9VIRU</name>
<reference evidence="1" key="1">
    <citation type="submission" date="2018-10" db="EMBL/GenBank/DDBJ databases">
        <title>Hidden diversity of soil giant viruses.</title>
        <authorList>
            <person name="Schulz F."/>
            <person name="Alteio L."/>
            <person name="Goudeau D."/>
            <person name="Ryan E.M."/>
            <person name="Malmstrom R.R."/>
            <person name="Blanchard J."/>
            <person name="Woyke T."/>
        </authorList>
    </citation>
    <scope>NUCLEOTIDE SEQUENCE</scope>
    <source>
        <strain evidence="1">EDV1</strain>
    </source>
</reference>
<gene>
    <name evidence="1" type="ORF">Edafosvirus3_17</name>
</gene>
<proteinExistence type="predicted"/>
<accession>A0A3G4ZWY5</accession>
<organism evidence="1">
    <name type="scientific">Edafosvirus sp</name>
    <dbReference type="NCBI Taxonomy" id="2487765"/>
    <lineage>
        <taxon>Viruses</taxon>
        <taxon>Varidnaviria</taxon>
        <taxon>Bamfordvirae</taxon>
        <taxon>Nucleocytoviricota</taxon>
        <taxon>Megaviricetes</taxon>
        <taxon>Imitervirales</taxon>
        <taxon>Mimiviridae</taxon>
        <taxon>Klosneuvirinae</taxon>
    </lineage>
</organism>